<evidence type="ECO:0000313" key="1">
    <source>
        <dbReference type="EMBL" id="MBX61220.1"/>
    </source>
</evidence>
<name>A0A2P2Q2J6_RHIMU</name>
<dbReference type="EMBL" id="GGEC01080736">
    <property type="protein sequence ID" value="MBX61220.1"/>
    <property type="molecule type" value="Transcribed_RNA"/>
</dbReference>
<organism evidence="1">
    <name type="scientific">Rhizophora mucronata</name>
    <name type="common">Asiatic mangrove</name>
    <dbReference type="NCBI Taxonomy" id="61149"/>
    <lineage>
        <taxon>Eukaryota</taxon>
        <taxon>Viridiplantae</taxon>
        <taxon>Streptophyta</taxon>
        <taxon>Embryophyta</taxon>
        <taxon>Tracheophyta</taxon>
        <taxon>Spermatophyta</taxon>
        <taxon>Magnoliopsida</taxon>
        <taxon>eudicotyledons</taxon>
        <taxon>Gunneridae</taxon>
        <taxon>Pentapetalae</taxon>
        <taxon>rosids</taxon>
        <taxon>fabids</taxon>
        <taxon>Malpighiales</taxon>
        <taxon>Rhizophoraceae</taxon>
        <taxon>Rhizophora</taxon>
    </lineage>
</organism>
<sequence>MWIVDEVYQQNKVCDYLKSLSSMVILCF</sequence>
<proteinExistence type="predicted"/>
<accession>A0A2P2Q2J6</accession>
<dbReference type="AlphaFoldDB" id="A0A2P2Q2J6"/>
<protein>
    <submittedName>
        <fullName evidence="1">Uncharacterized protein</fullName>
    </submittedName>
</protein>
<reference evidence="1" key="1">
    <citation type="submission" date="2018-02" db="EMBL/GenBank/DDBJ databases">
        <title>Rhizophora mucronata_Transcriptome.</title>
        <authorList>
            <person name="Meera S.P."/>
            <person name="Sreeshan A."/>
            <person name="Augustine A."/>
        </authorList>
    </citation>
    <scope>NUCLEOTIDE SEQUENCE</scope>
    <source>
        <tissue evidence="1">Leaf</tissue>
    </source>
</reference>